<accession>A0ABQ8GKA2</accession>
<keyword evidence="4" id="KW-1185">Reference proteome</keyword>
<proteinExistence type="predicted"/>
<name>A0ABQ8GKA2_9PEZI</name>
<evidence type="ECO:0000256" key="1">
    <source>
        <dbReference type="SAM" id="MobiDB-lite"/>
    </source>
</evidence>
<reference evidence="3 4" key="1">
    <citation type="journal article" date="2021" name="Nat. Commun.">
        <title>Genetic determinants of endophytism in the Arabidopsis root mycobiome.</title>
        <authorList>
            <person name="Mesny F."/>
            <person name="Miyauchi S."/>
            <person name="Thiergart T."/>
            <person name="Pickel B."/>
            <person name="Atanasova L."/>
            <person name="Karlsson M."/>
            <person name="Huettel B."/>
            <person name="Barry K.W."/>
            <person name="Haridas S."/>
            <person name="Chen C."/>
            <person name="Bauer D."/>
            <person name="Andreopoulos W."/>
            <person name="Pangilinan J."/>
            <person name="LaButti K."/>
            <person name="Riley R."/>
            <person name="Lipzen A."/>
            <person name="Clum A."/>
            <person name="Drula E."/>
            <person name="Henrissat B."/>
            <person name="Kohler A."/>
            <person name="Grigoriev I.V."/>
            <person name="Martin F.M."/>
            <person name="Hacquard S."/>
        </authorList>
    </citation>
    <scope>NUCLEOTIDE SEQUENCE [LARGE SCALE GENOMIC DNA]</scope>
    <source>
        <strain evidence="3 4">MPI-SDFR-AT-0080</strain>
    </source>
</reference>
<dbReference type="Proteomes" id="UP000774617">
    <property type="component" value="Unassembled WGS sequence"/>
</dbReference>
<feature type="transmembrane region" description="Helical" evidence="2">
    <location>
        <begin position="106"/>
        <end position="128"/>
    </location>
</feature>
<keyword evidence="2" id="KW-0812">Transmembrane</keyword>
<keyword evidence="2" id="KW-0472">Membrane</keyword>
<feature type="transmembrane region" description="Helical" evidence="2">
    <location>
        <begin position="192"/>
        <end position="212"/>
    </location>
</feature>
<sequence>MRLTHSRTIHVYRPYSYLYYYRFRKAIKVLGIESYPEFATAKPHQAKPAARSSRPAPHPKMTSPRTMEPCTDLEKGELRPLLAPTAAPEHAAADESIDSHHEATTASLLTTIATATSTLCSALLISLYRHPIWLQHLLDLSRMPCSHPNHQPSHFITEIPRPVFLASIAIYLISVTMLYVHRRARGDAHQDALLAAGLLMGVTAGVGLGFGIEDVVRVAGIWAVSGALVGSAVGHEVLALVTAGEDEDEGAGDVEEMVGRRGSVMSAVAGEVGGVWRARGSRG</sequence>
<feature type="transmembrane region" description="Helical" evidence="2">
    <location>
        <begin position="163"/>
        <end position="180"/>
    </location>
</feature>
<evidence type="ECO:0000256" key="2">
    <source>
        <dbReference type="SAM" id="Phobius"/>
    </source>
</evidence>
<evidence type="ECO:0000313" key="4">
    <source>
        <dbReference type="Proteomes" id="UP000774617"/>
    </source>
</evidence>
<organism evidence="3 4">
    <name type="scientific">Macrophomina phaseolina</name>
    <dbReference type="NCBI Taxonomy" id="35725"/>
    <lineage>
        <taxon>Eukaryota</taxon>
        <taxon>Fungi</taxon>
        <taxon>Dikarya</taxon>
        <taxon>Ascomycota</taxon>
        <taxon>Pezizomycotina</taxon>
        <taxon>Dothideomycetes</taxon>
        <taxon>Dothideomycetes incertae sedis</taxon>
        <taxon>Botryosphaeriales</taxon>
        <taxon>Botryosphaeriaceae</taxon>
        <taxon>Macrophomina</taxon>
    </lineage>
</organism>
<evidence type="ECO:0000313" key="3">
    <source>
        <dbReference type="EMBL" id="KAH7058849.1"/>
    </source>
</evidence>
<keyword evidence="2" id="KW-1133">Transmembrane helix</keyword>
<feature type="compositionally biased region" description="Low complexity" evidence="1">
    <location>
        <begin position="46"/>
        <end position="55"/>
    </location>
</feature>
<feature type="region of interest" description="Disordered" evidence="1">
    <location>
        <begin position="41"/>
        <end position="70"/>
    </location>
</feature>
<gene>
    <name evidence="3" type="ORF">B0J12DRAFT_375798</name>
</gene>
<protein>
    <submittedName>
        <fullName evidence="3">Uncharacterized protein</fullName>
    </submittedName>
</protein>
<dbReference type="EMBL" id="JAGTJR010000006">
    <property type="protein sequence ID" value="KAH7058849.1"/>
    <property type="molecule type" value="Genomic_DNA"/>
</dbReference>
<comment type="caution">
    <text evidence="3">The sequence shown here is derived from an EMBL/GenBank/DDBJ whole genome shotgun (WGS) entry which is preliminary data.</text>
</comment>